<dbReference type="AlphaFoldDB" id="A0A097SQB3"/>
<reference evidence="1" key="1">
    <citation type="submission" date="2014-03" db="EMBL/GenBank/DDBJ databases">
        <authorList>
            <person name="Zhang G."/>
            <person name="Zhu L."/>
            <person name="Fang P."/>
        </authorList>
    </citation>
    <scope>NUCLEOTIDE SEQUENCE</scope>
    <source>
        <strain evidence="1">NS1</strain>
        <plasmid evidence="1">pNSL1</plasmid>
    </source>
</reference>
<name>A0A097SQB3_9NOCA</name>
<dbReference type="EMBL" id="KJ605395">
    <property type="protein sequence ID" value="AIU93716.1"/>
    <property type="molecule type" value="Genomic_DNA"/>
</dbReference>
<geneLocation type="plasmid" evidence="1">
    <name>pNSL1</name>
</geneLocation>
<gene>
    <name evidence="1" type="ORF">LRS1606.282</name>
</gene>
<organism evidence="1">
    <name type="scientific">Rhodococcus sp. NS1</name>
    <dbReference type="NCBI Taxonomy" id="402236"/>
    <lineage>
        <taxon>Bacteria</taxon>
        <taxon>Bacillati</taxon>
        <taxon>Actinomycetota</taxon>
        <taxon>Actinomycetes</taxon>
        <taxon>Mycobacteriales</taxon>
        <taxon>Nocardiaceae</taxon>
        <taxon>Rhodococcus</taxon>
    </lineage>
</organism>
<sequence>MPCPKHPRGCSSCRVIDAPSGRECRSSSYQYGSGDHAVTVLTGVEHQRVKSSAISATCRCR</sequence>
<protein>
    <submittedName>
        <fullName evidence="1">Uncharacterized protein</fullName>
    </submittedName>
</protein>
<accession>A0A097SQB3</accession>
<keyword evidence="1" id="KW-0614">Plasmid</keyword>
<evidence type="ECO:0000313" key="1">
    <source>
        <dbReference type="EMBL" id="AIU93716.1"/>
    </source>
</evidence>
<proteinExistence type="predicted"/>